<protein>
    <submittedName>
        <fullName evidence="2">Uncharacterized protein</fullName>
    </submittedName>
</protein>
<organism evidence="2">
    <name type="scientific">Sesamum latifolium</name>
    <dbReference type="NCBI Taxonomy" id="2727402"/>
    <lineage>
        <taxon>Eukaryota</taxon>
        <taxon>Viridiplantae</taxon>
        <taxon>Streptophyta</taxon>
        <taxon>Embryophyta</taxon>
        <taxon>Tracheophyta</taxon>
        <taxon>Spermatophyta</taxon>
        <taxon>Magnoliopsida</taxon>
        <taxon>eudicotyledons</taxon>
        <taxon>Gunneridae</taxon>
        <taxon>Pentapetalae</taxon>
        <taxon>asterids</taxon>
        <taxon>lamiids</taxon>
        <taxon>Lamiales</taxon>
        <taxon>Pedaliaceae</taxon>
        <taxon>Sesamum</taxon>
    </lineage>
</organism>
<accession>A0AAW2VVJ3</accession>
<feature type="region of interest" description="Disordered" evidence="1">
    <location>
        <begin position="1"/>
        <end position="58"/>
    </location>
</feature>
<proteinExistence type="predicted"/>
<evidence type="ECO:0000256" key="1">
    <source>
        <dbReference type="SAM" id="MobiDB-lite"/>
    </source>
</evidence>
<comment type="caution">
    <text evidence="2">The sequence shown here is derived from an EMBL/GenBank/DDBJ whole genome shotgun (WGS) entry which is preliminary data.</text>
</comment>
<reference evidence="2" key="1">
    <citation type="submission" date="2020-06" db="EMBL/GenBank/DDBJ databases">
        <authorList>
            <person name="Li T."/>
            <person name="Hu X."/>
            <person name="Zhang T."/>
            <person name="Song X."/>
            <person name="Zhang H."/>
            <person name="Dai N."/>
            <person name="Sheng W."/>
            <person name="Hou X."/>
            <person name="Wei L."/>
        </authorList>
    </citation>
    <scope>NUCLEOTIDE SEQUENCE</scope>
    <source>
        <strain evidence="2">KEN1</strain>
        <tissue evidence="2">Leaf</tissue>
    </source>
</reference>
<name>A0AAW2VVJ3_9LAMI</name>
<evidence type="ECO:0000313" key="2">
    <source>
        <dbReference type="EMBL" id="KAL0433669.1"/>
    </source>
</evidence>
<sequence>MNYGRDQEDTTSYHHLQHHPGYKLKTRTPGRQHLKSSCAPNSSELHHPSVYWYPPPQE</sequence>
<gene>
    <name evidence="2" type="ORF">Slati_2701200</name>
</gene>
<feature type="compositionally biased region" description="Basic residues" evidence="1">
    <location>
        <begin position="15"/>
        <end position="34"/>
    </location>
</feature>
<reference evidence="2" key="2">
    <citation type="journal article" date="2024" name="Plant">
        <title>Genomic evolution and insights into agronomic trait innovations of Sesamum species.</title>
        <authorList>
            <person name="Miao H."/>
            <person name="Wang L."/>
            <person name="Qu L."/>
            <person name="Liu H."/>
            <person name="Sun Y."/>
            <person name="Le M."/>
            <person name="Wang Q."/>
            <person name="Wei S."/>
            <person name="Zheng Y."/>
            <person name="Lin W."/>
            <person name="Duan Y."/>
            <person name="Cao H."/>
            <person name="Xiong S."/>
            <person name="Wang X."/>
            <person name="Wei L."/>
            <person name="Li C."/>
            <person name="Ma Q."/>
            <person name="Ju M."/>
            <person name="Zhao R."/>
            <person name="Li G."/>
            <person name="Mu C."/>
            <person name="Tian Q."/>
            <person name="Mei H."/>
            <person name="Zhang T."/>
            <person name="Gao T."/>
            <person name="Zhang H."/>
        </authorList>
    </citation>
    <scope>NUCLEOTIDE SEQUENCE</scope>
    <source>
        <strain evidence="2">KEN1</strain>
    </source>
</reference>
<feature type="compositionally biased region" description="Basic and acidic residues" evidence="1">
    <location>
        <begin position="1"/>
        <end position="12"/>
    </location>
</feature>
<dbReference type="AlphaFoldDB" id="A0AAW2VVJ3"/>
<dbReference type="EMBL" id="JACGWN010000009">
    <property type="protein sequence ID" value="KAL0433669.1"/>
    <property type="molecule type" value="Genomic_DNA"/>
</dbReference>